<dbReference type="PANTHER" id="PTHR40056">
    <property type="entry name" value="HYPOTHETICAL CYTOSOLIC PROTEIN"/>
    <property type="match status" value="1"/>
</dbReference>
<name>A0A553IHI3_ACHLA</name>
<proteinExistence type="predicted"/>
<dbReference type="GeneID" id="41339064"/>
<accession>A0A553IHI3</accession>
<dbReference type="RefSeq" id="WP_012242857.1">
    <property type="nucleotide sequence ID" value="NZ_JACAOE010000001.1"/>
</dbReference>
<dbReference type="Proteomes" id="UP000315938">
    <property type="component" value="Unassembled WGS sequence"/>
</dbReference>
<gene>
    <name evidence="1" type="ORF">FNV44_01050</name>
</gene>
<dbReference type="AlphaFoldDB" id="A0A553IHI3"/>
<evidence type="ECO:0000313" key="1">
    <source>
        <dbReference type="EMBL" id="TRX99659.1"/>
    </source>
</evidence>
<organism evidence="1 2">
    <name type="scientific">Acholeplasma laidlawii</name>
    <dbReference type="NCBI Taxonomy" id="2148"/>
    <lineage>
        <taxon>Bacteria</taxon>
        <taxon>Bacillati</taxon>
        <taxon>Mycoplasmatota</taxon>
        <taxon>Mollicutes</taxon>
        <taxon>Acholeplasmatales</taxon>
        <taxon>Acholeplasmataceae</taxon>
        <taxon>Acholeplasma</taxon>
    </lineage>
</organism>
<dbReference type="Pfam" id="PF08876">
    <property type="entry name" value="DUF1836"/>
    <property type="match status" value="1"/>
</dbReference>
<dbReference type="EMBL" id="VKID01000001">
    <property type="protein sequence ID" value="TRX99659.1"/>
    <property type="molecule type" value="Genomic_DNA"/>
</dbReference>
<reference evidence="1 2" key="1">
    <citation type="submission" date="2019-07" db="EMBL/GenBank/DDBJ databases">
        <title>Genome sequence of Acholeplasma laidlawii strain with increased resistance to erythromycin.</title>
        <authorList>
            <person name="Medvedeva E.S."/>
            <person name="Baranova N.B."/>
            <person name="Siniagina M.N."/>
            <person name="Mouzykantov A."/>
            <person name="Chernova O.A."/>
            <person name="Chernov V.M."/>
        </authorList>
    </citation>
    <scope>NUCLEOTIDE SEQUENCE [LARGE SCALE GENOMIC DNA]</scope>
    <source>
        <strain evidence="1 2">PG8REry</strain>
    </source>
</reference>
<dbReference type="OMA" id="IMAFAYR"/>
<comment type="caution">
    <text evidence="1">The sequence shown here is derived from an EMBL/GenBank/DDBJ whole genome shotgun (WGS) entry which is preliminary data.</text>
</comment>
<evidence type="ECO:0000313" key="2">
    <source>
        <dbReference type="Proteomes" id="UP000315938"/>
    </source>
</evidence>
<sequence>MDSEIQKWINKIEHIKLPRWEELPDIELYSEQVIHYVNQHLGYIFIDHEDIKDSFVTPSMINNYVKHKIMTPPIKKKYKRSHIAFIITITILKQVGSLNDVQKGIIHLTSVYGKVDAYNTFIDFLEQSLLSAVSELKGKPNITYYSKPVSIDLLPLKTATIAFSSIMLSSYLFSKLDIKNT</sequence>
<protein>
    <submittedName>
        <fullName evidence="1">DUF1836 domain-containing protein</fullName>
    </submittedName>
</protein>
<dbReference type="InterPro" id="IPR014975">
    <property type="entry name" value="DUF1836"/>
</dbReference>
<dbReference type="PANTHER" id="PTHR40056:SF1">
    <property type="entry name" value="DUF1836 DOMAIN-CONTAINING PROTEIN"/>
    <property type="match status" value="1"/>
</dbReference>